<comment type="caution">
    <text evidence="6">The sequence shown here is derived from an EMBL/GenBank/DDBJ whole genome shotgun (WGS) entry which is preliminary data.</text>
</comment>
<dbReference type="PANTHER" id="PTHR30055:SF238">
    <property type="entry name" value="MYCOFACTOCIN BIOSYNTHESIS TRANSCRIPTIONAL REGULATOR MFTR-RELATED"/>
    <property type="match status" value="1"/>
</dbReference>
<dbReference type="RefSeq" id="WP_136426161.1">
    <property type="nucleotide sequence ID" value="NZ_SSSM01000001.1"/>
</dbReference>
<evidence type="ECO:0000256" key="1">
    <source>
        <dbReference type="ARBA" id="ARBA00023015"/>
    </source>
</evidence>
<reference evidence="6 7" key="1">
    <citation type="submission" date="2019-04" db="EMBL/GenBank/DDBJ databases">
        <authorList>
            <person name="Jiang L."/>
        </authorList>
    </citation>
    <scope>NUCLEOTIDE SEQUENCE [LARGE SCALE GENOMIC DNA]</scope>
    <source>
        <strain evidence="6 7">YIM 131853</strain>
    </source>
</reference>
<protein>
    <submittedName>
        <fullName evidence="6">TetR family transcriptional regulator</fullName>
    </submittedName>
</protein>
<evidence type="ECO:0000313" key="6">
    <source>
        <dbReference type="EMBL" id="THG33379.1"/>
    </source>
</evidence>
<dbReference type="InterPro" id="IPR023772">
    <property type="entry name" value="DNA-bd_HTH_TetR-type_CS"/>
</dbReference>
<dbReference type="Gene3D" id="1.10.357.10">
    <property type="entry name" value="Tetracycline Repressor, domain 2"/>
    <property type="match status" value="1"/>
</dbReference>
<keyword evidence="7" id="KW-1185">Reference proteome</keyword>
<dbReference type="InterPro" id="IPR050109">
    <property type="entry name" value="HTH-type_TetR-like_transc_reg"/>
</dbReference>
<dbReference type="GO" id="GO:0000976">
    <property type="term" value="F:transcription cis-regulatory region binding"/>
    <property type="evidence" value="ECO:0007669"/>
    <property type="project" value="TreeGrafter"/>
</dbReference>
<evidence type="ECO:0000313" key="7">
    <source>
        <dbReference type="Proteomes" id="UP000309133"/>
    </source>
</evidence>
<name>A0A4S4FRT0_9MICO</name>
<dbReference type="PRINTS" id="PR00455">
    <property type="entry name" value="HTHTETR"/>
</dbReference>
<keyword evidence="1" id="KW-0805">Transcription regulation</keyword>
<dbReference type="AlphaFoldDB" id="A0A4S4FRT0"/>
<feature type="DNA-binding region" description="H-T-H motif" evidence="4">
    <location>
        <begin position="29"/>
        <end position="48"/>
    </location>
</feature>
<proteinExistence type="predicted"/>
<dbReference type="Pfam" id="PF00440">
    <property type="entry name" value="TetR_N"/>
    <property type="match status" value="1"/>
</dbReference>
<evidence type="ECO:0000256" key="3">
    <source>
        <dbReference type="ARBA" id="ARBA00023163"/>
    </source>
</evidence>
<sequence>MGRWEPDSKGRLQAAALELFVEHGYEQTTVADIAARSGVTERTFFRYFADKREVLFEGTAVLQATVVEHIASAAMDLTALEIVGEAMAATGEIIGQRREYSQLRQTAIAANASLQERELLKLAALAAAAAHALRDRGVGEPTASLAAEAGVAVFKIGFERWIADEPTGSGEPVDIPSSLGDSIRSALLTLRSIAAA</sequence>
<gene>
    <name evidence="6" type="ORF">E6C64_03245</name>
</gene>
<keyword evidence="3" id="KW-0804">Transcription</keyword>
<dbReference type="GO" id="GO:0003700">
    <property type="term" value="F:DNA-binding transcription factor activity"/>
    <property type="evidence" value="ECO:0007669"/>
    <property type="project" value="TreeGrafter"/>
</dbReference>
<dbReference type="OrthoDB" id="956698at2"/>
<accession>A0A4S4FRT0</accession>
<dbReference type="Proteomes" id="UP000309133">
    <property type="component" value="Unassembled WGS sequence"/>
</dbReference>
<dbReference type="EMBL" id="SSSM01000001">
    <property type="protein sequence ID" value="THG33379.1"/>
    <property type="molecule type" value="Genomic_DNA"/>
</dbReference>
<evidence type="ECO:0000259" key="5">
    <source>
        <dbReference type="PROSITE" id="PS50977"/>
    </source>
</evidence>
<dbReference type="SUPFAM" id="SSF46689">
    <property type="entry name" value="Homeodomain-like"/>
    <property type="match status" value="1"/>
</dbReference>
<dbReference type="PROSITE" id="PS01081">
    <property type="entry name" value="HTH_TETR_1"/>
    <property type="match status" value="1"/>
</dbReference>
<evidence type="ECO:0000256" key="4">
    <source>
        <dbReference type="PROSITE-ProRule" id="PRU00335"/>
    </source>
</evidence>
<evidence type="ECO:0000256" key="2">
    <source>
        <dbReference type="ARBA" id="ARBA00023125"/>
    </source>
</evidence>
<dbReference type="InterPro" id="IPR009057">
    <property type="entry name" value="Homeodomain-like_sf"/>
</dbReference>
<dbReference type="PANTHER" id="PTHR30055">
    <property type="entry name" value="HTH-TYPE TRANSCRIPTIONAL REGULATOR RUTR"/>
    <property type="match status" value="1"/>
</dbReference>
<keyword evidence="2 4" id="KW-0238">DNA-binding</keyword>
<dbReference type="InterPro" id="IPR001647">
    <property type="entry name" value="HTH_TetR"/>
</dbReference>
<organism evidence="6 7">
    <name type="scientific">Naasia lichenicola</name>
    <dbReference type="NCBI Taxonomy" id="2565933"/>
    <lineage>
        <taxon>Bacteria</taxon>
        <taxon>Bacillati</taxon>
        <taxon>Actinomycetota</taxon>
        <taxon>Actinomycetes</taxon>
        <taxon>Micrococcales</taxon>
        <taxon>Microbacteriaceae</taxon>
        <taxon>Naasia</taxon>
    </lineage>
</organism>
<dbReference type="PROSITE" id="PS50977">
    <property type="entry name" value="HTH_TETR_2"/>
    <property type="match status" value="1"/>
</dbReference>
<feature type="domain" description="HTH tetR-type" evidence="5">
    <location>
        <begin position="6"/>
        <end position="66"/>
    </location>
</feature>